<reference evidence="1 2" key="1">
    <citation type="submission" date="2017-05" db="EMBL/GenBank/DDBJ databases">
        <authorList>
            <person name="Varghese N."/>
            <person name="Submissions S."/>
        </authorList>
    </citation>
    <scope>NUCLEOTIDE SEQUENCE [LARGE SCALE GENOMIC DNA]</scope>
    <source>
        <strain evidence="1 2">DSM 25457</strain>
    </source>
</reference>
<gene>
    <name evidence="1" type="ORF">SAMN06265222_107214</name>
</gene>
<accession>A0ABY1QBH5</accession>
<keyword evidence="2" id="KW-1185">Reference proteome</keyword>
<comment type="caution">
    <text evidence="1">The sequence shown here is derived from an EMBL/GenBank/DDBJ whole genome shotgun (WGS) entry which is preliminary data.</text>
</comment>
<proteinExistence type="predicted"/>
<name>A0ABY1QBH5_9BACT</name>
<protein>
    <submittedName>
        <fullName evidence="1">Uncharacterized protein</fullName>
    </submittedName>
</protein>
<organism evidence="1 2">
    <name type="scientific">Neorhodopirellula lusitana</name>
    <dbReference type="NCBI Taxonomy" id="445327"/>
    <lineage>
        <taxon>Bacteria</taxon>
        <taxon>Pseudomonadati</taxon>
        <taxon>Planctomycetota</taxon>
        <taxon>Planctomycetia</taxon>
        <taxon>Pirellulales</taxon>
        <taxon>Pirellulaceae</taxon>
        <taxon>Neorhodopirellula</taxon>
    </lineage>
</organism>
<dbReference type="Proteomes" id="UP001158067">
    <property type="component" value="Unassembled WGS sequence"/>
</dbReference>
<evidence type="ECO:0000313" key="2">
    <source>
        <dbReference type="Proteomes" id="UP001158067"/>
    </source>
</evidence>
<evidence type="ECO:0000313" key="1">
    <source>
        <dbReference type="EMBL" id="SMP62004.1"/>
    </source>
</evidence>
<sequence>MFDSMQDRWLDSCAIIEEVVHRSYARQSLGNVGRPSRL</sequence>
<dbReference type="EMBL" id="FXUG01000007">
    <property type="protein sequence ID" value="SMP62004.1"/>
    <property type="molecule type" value="Genomic_DNA"/>
</dbReference>